<accession>A0A850Q351</accession>
<dbReference type="UniPathway" id="UPA00344"/>
<feature type="compositionally biased region" description="Basic residues" evidence="1">
    <location>
        <begin position="320"/>
        <end position="336"/>
    </location>
</feature>
<evidence type="ECO:0000313" key="3">
    <source>
        <dbReference type="Proteomes" id="UP000592216"/>
    </source>
</evidence>
<protein>
    <submittedName>
        <fullName evidence="2">Molybdopterin-binding protein</fullName>
    </submittedName>
</protein>
<feature type="region of interest" description="Disordered" evidence="1">
    <location>
        <begin position="314"/>
        <end position="336"/>
    </location>
</feature>
<proteinExistence type="predicted"/>
<organism evidence="2 3">
    <name type="scientific">Donghicola mangrovi</name>
    <dbReference type="NCBI Taxonomy" id="2729614"/>
    <lineage>
        <taxon>Bacteria</taxon>
        <taxon>Pseudomonadati</taxon>
        <taxon>Pseudomonadota</taxon>
        <taxon>Alphaproteobacteria</taxon>
        <taxon>Rhodobacterales</taxon>
        <taxon>Roseobacteraceae</taxon>
        <taxon>Donghicola</taxon>
    </lineage>
</organism>
<dbReference type="AlphaFoldDB" id="A0A850Q351"/>
<dbReference type="Gene3D" id="3.40.980.10">
    <property type="entry name" value="MoaB/Mog-like domain"/>
    <property type="match status" value="1"/>
</dbReference>
<sequence>MRFGPVPLDQAVGAVLAHSVGTESSRLRKGAVLTAADIDTLRRAGLTEVIVARLDPTDLDEDTAAERLATSVATDAVLLTDAFTGRVNLLAPGPGVALIDGAAIQALNSIDPMITCATVPPFQQMGQGGMIATVKIIAYAVDQTDLTRAAAAAENAISFAPVTLRTADLIVTEVSGGPGLAGQDAIEGRLNALGITLNTVTTSAHRTDELAEHIRNSQSDLVLILTGSATSDPNDVAPAALRSAGGTVTRFGMPVDPGNLLFLGQIGQRPVIGLPGCARSPALNGADWILARIACGLTVTNQDIAAMGVGGLLKEIPTRPHPRNRRLPKGAHAPAK</sequence>
<evidence type="ECO:0000256" key="1">
    <source>
        <dbReference type="SAM" id="MobiDB-lite"/>
    </source>
</evidence>
<dbReference type="SUPFAM" id="SSF53218">
    <property type="entry name" value="Molybdenum cofactor biosynthesis proteins"/>
    <property type="match status" value="1"/>
</dbReference>
<reference evidence="2 3" key="1">
    <citation type="submission" date="2020-04" db="EMBL/GenBank/DDBJ databases">
        <title>Donghicola sp., a member of the Rhodobacteraceae family isolated from mangrove forest in Thailand.</title>
        <authorList>
            <person name="Charoenyingcharoen P."/>
            <person name="Yukphan P."/>
        </authorList>
    </citation>
    <scope>NUCLEOTIDE SEQUENCE [LARGE SCALE GENOMIC DNA]</scope>
    <source>
        <strain evidence="2 3">B5-SW-15</strain>
    </source>
</reference>
<gene>
    <name evidence="2" type="ORF">HJ536_09165</name>
</gene>
<dbReference type="CDD" id="cd03522">
    <property type="entry name" value="MoeA_like"/>
    <property type="match status" value="1"/>
</dbReference>
<dbReference type="Proteomes" id="UP000592216">
    <property type="component" value="Unassembled WGS sequence"/>
</dbReference>
<dbReference type="RefSeq" id="WP_177157490.1">
    <property type="nucleotide sequence ID" value="NZ_JABCJE010000003.1"/>
</dbReference>
<dbReference type="InterPro" id="IPR036425">
    <property type="entry name" value="MoaB/Mog-like_dom_sf"/>
</dbReference>
<evidence type="ECO:0000313" key="2">
    <source>
        <dbReference type="EMBL" id="NVO23526.1"/>
    </source>
</evidence>
<name>A0A850Q351_9RHOB</name>
<dbReference type="EMBL" id="JABCJE010000003">
    <property type="protein sequence ID" value="NVO23526.1"/>
    <property type="molecule type" value="Genomic_DNA"/>
</dbReference>
<comment type="caution">
    <text evidence="2">The sequence shown here is derived from an EMBL/GenBank/DDBJ whole genome shotgun (WGS) entry which is preliminary data.</text>
</comment>